<dbReference type="GO" id="GO:0015833">
    <property type="term" value="P:peptide transport"/>
    <property type="evidence" value="ECO:0007669"/>
    <property type="project" value="UniProtKB-KW"/>
</dbReference>
<dbReference type="PATRIC" id="fig|1293598.4.peg.2104"/>
<gene>
    <name evidence="7" type="ORF">IV56_GL002018</name>
</gene>
<dbReference type="RefSeq" id="WP_225354174.1">
    <property type="nucleotide sequence ID" value="NZ_BBBX01000012.1"/>
</dbReference>
<dbReference type="PIRSF" id="PIRSF002741">
    <property type="entry name" value="MppA"/>
    <property type="match status" value="1"/>
</dbReference>
<reference evidence="7 8" key="1">
    <citation type="journal article" date="2015" name="Genome Announc.">
        <title>Expanding the biotechnology potential of lactobacilli through comparative genomics of 213 strains and associated genera.</title>
        <authorList>
            <person name="Sun Z."/>
            <person name="Harris H.M."/>
            <person name="McCann A."/>
            <person name="Guo C."/>
            <person name="Argimon S."/>
            <person name="Zhang W."/>
            <person name="Yang X."/>
            <person name="Jeffery I.B."/>
            <person name="Cooney J.C."/>
            <person name="Kagawa T.F."/>
            <person name="Liu W."/>
            <person name="Song Y."/>
            <person name="Salvetti E."/>
            <person name="Wrobel A."/>
            <person name="Rasinkangas P."/>
            <person name="Parkhill J."/>
            <person name="Rea M.C."/>
            <person name="O'Sullivan O."/>
            <person name="Ritari J."/>
            <person name="Douillard F.P."/>
            <person name="Paul Ross R."/>
            <person name="Yang R."/>
            <person name="Briner A.E."/>
            <person name="Felis G.E."/>
            <person name="de Vos W.M."/>
            <person name="Barrangou R."/>
            <person name="Klaenhammer T.R."/>
            <person name="Caufield P.W."/>
            <person name="Cui Y."/>
            <person name="Zhang H."/>
            <person name="O'Toole P.W."/>
        </authorList>
    </citation>
    <scope>NUCLEOTIDE SEQUENCE [LARGE SCALE GENOMIC DNA]</scope>
    <source>
        <strain evidence="7 8">DSM 24301</strain>
    </source>
</reference>
<proteinExistence type="inferred from homology"/>
<dbReference type="PANTHER" id="PTHR30290:SF10">
    <property type="entry name" value="PERIPLASMIC OLIGOPEPTIDE-BINDING PROTEIN-RELATED"/>
    <property type="match status" value="1"/>
</dbReference>
<protein>
    <submittedName>
        <fullName evidence="7">ABC transporter periplasmic subunit</fullName>
    </submittedName>
</protein>
<dbReference type="GO" id="GO:1904680">
    <property type="term" value="F:peptide transmembrane transporter activity"/>
    <property type="evidence" value="ECO:0007669"/>
    <property type="project" value="TreeGrafter"/>
</dbReference>
<dbReference type="EMBL" id="JQCE01000057">
    <property type="protein sequence ID" value="KRO16019.1"/>
    <property type="molecule type" value="Genomic_DNA"/>
</dbReference>
<dbReference type="Gene3D" id="3.90.76.10">
    <property type="entry name" value="Dipeptide-binding Protein, Domain 1"/>
    <property type="match status" value="1"/>
</dbReference>
<evidence type="ECO:0000313" key="8">
    <source>
        <dbReference type="Proteomes" id="UP000050969"/>
    </source>
</evidence>
<accession>A0A0R2MWQ8</accession>
<comment type="caution">
    <text evidence="7">The sequence shown here is derived from an EMBL/GenBank/DDBJ whole genome shotgun (WGS) entry which is preliminary data.</text>
</comment>
<evidence type="ECO:0000256" key="2">
    <source>
        <dbReference type="ARBA" id="ARBA00005695"/>
    </source>
</evidence>
<dbReference type="InterPro" id="IPR030678">
    <property type="entry name" value="Peptide/Ni-bd"/>
</dbReference>
<evidence type="ECO:0000259" key="6">
    <source>
        <dbReference type="Pfam" id="PF00496"/>
    </source>
</evidence>
<dbReference type="InterPro" id="IPR039424">
    <property type="entry name" value="SBP_5"/>
</dbReference>
<evidence type="ECO:0000256" key="4">
    <source>
        <dbReference type="ARBA" id="ARBA00022729"/>
    </source>
</evidence>
<comment type="subcellular location">
    <subcellularLocation>
        <location evidence="1">Cell envelope</location>
    </subcellularLocation>
</comment>
<evidence type="ECO:0000256" key="1">
    <source>
        <dbReference type="ARBA" id="ARBA00004196"/>
    </source>
</evidence>
<name>A0A0R2MWQ8_9LACO</name>
<keyword evidence="3" id="KW-0813">Transport</keyword>
<evidence type="ECO:0000313" key="7">
    <source>
        <dbReference type="EMBL" id="KRO16019.1"/>
    </source>
</evidence>
<dbReference type="Gene3D" id="3.10.105.10">
    <property type="entry name" value="Dipeptide-binding Protein, Domain 3"/>
    <property type="match status" value="1"/>
</dbReference>
<comment type="similarity">
    <text evidence="2">Belongs to the bacterial solute-binding protein 5 family.</text>
</comment>
<dbReference type="FunFam" id="3.90.76.10:FF:000001">
    <property type="entry name" value="Oligopeptide ABC transporter substrate-binding protein"/>
    <property type="match status" value="1"/>
</dbReference>
<dbReference type="InterPro" id="IPR000914">
    <property type="entry name" value="SBP_5_dom"/>
</dbReference>
<dbReference type="GO" id="GO:0030313">
    <property type="term" value="C:cell envelope"/>
    <property type="evidence" value="ECO:0007669"/>
    <property type="project" value="UniProtKB-SubCell"/>
</dbReference>
<sequence>MDTIDISKAGGYGQSGNIYESFYRLGDKGSLTPGLAQSVTVSADQKQYTFHLRDAKWSNGDSIVASDFVFSWRRSVTPSVRSPYAYLFAGIKNGAAIAAGKMKPDQLGITAPDQKTVVITLEKPIAYFKKLMAYPLFGPQNERLAKKYGNKFATQAKYTAYSGPFKLINWTGTENTWAFVKNPEYWDHKVVKLQRINYTVVADTTTGVDLYKTNKIDMTQLSVEQVPTYVKDQDFKIFAYSYVNYLAYNRENKDADKRKLLNNANARLAISAALDRSELAKKVVGDGTLIPTGFVATELANDPKTGVDFAKVQAVKDTMTYSTKLAKQYWAKAQSETGIKKISLTLLAGTDNGDAPATKNVVQYIKGQLEDILPGISIQIRAIPSKAAKNERDTGNFDIALSGWGADFNDPISFLELLTSDNGLNVGHYKSATYDQLIAKAEGEDATKPEQRWQDLLTATRLVNREQAVTPLYQSVYPDLMRHTIKGVIHNTAGTQWNYKYASIK</sequence>
<dbReference type="Pfam" id="PF00496">
    <property type="entry name" value="SBP_bac_5"/>
    <property type="match status" value="1"/>
</dbReference>
<evidence type="ECO:0000256" key="5">
    <source>
        <dbReference type="ARBA" id="ARBA00022856"/>
    </source>
</evidence>
<dbReference type="CDD" id="cd08504">
    <property type="entry name" value="PBP2_OppA"/>
    <property type="match status" value="1"/>
</dbReference>
<dbReference type="GO" id="GO:0042597">
    <property type="term" value="C:periplasmic space"/>
    <property type="evidence" value="ECO:0007669"/>
    <property type="project" value="UniProtKB-ARBA"/>
</dbReference>
<organism evidence="7 8">
    <name type="scientific">Lacticaseibacillus saniviri JCM 17471 = DSM 24301</name>
    <dbReference type="NCBI Taxonomy" id="1293598"/>
    <lineage>
        <taxon>Bacteria</taxon>
        <taxon>Bacillati</taxon>
        <taxon>Bacillota</taxon>
        <taxon>Bacilli</taxon>
        <taxon>Lactobacillales</taxon>
        <taxon>Lactobacillaceae</taxon>
        <taxon>Lacticaseibacillus</taxon>
    </lineage>
</organism>
<keyword evidence="8" id="KW-1185">Reference proteome</keyword>
<dbReference type="GO" id="GO:0043190">
    <property type="term" value="C:ATP-binding cassette (ABC) transporter complex"/>
    <property type="evidence" value="ECO:0007669"/>
    <property type="project" value="InterPro"/>
</dbReference>
<dbReference type="SUPFAM" id="SSF53850">
    <property type="entry name" value="Periplasmic binding protein-like II"/>
    <property type="match status" value="1"/>
</dbReference>
<feature type="domain" description="Solute-binding protein family 5" evidence="6">
    <location>
        <begin position="31"/>
        <end position="423"/>
    </location>
</feature>
<dbReference type="AlphaFoldDB" id="A0A0R2MWQ8"/>
<dbReference type="Proteomes" id="UP000050969">
    <property type="component" value="Unassembled WGS sequence"/>
</dbReference>
<dbReference type="STRING" id="1293598.IV56_GL002018"/>
<keyword evidence="5" id="KW-0571">Peptide transport</keyword>
<dbReference type="Gene3D" id="3.40.190.10">
    <property type="entry name" value="Periplasmic binding protein-like II"/>
    <property type="match status" value="1"/>
</dbReference>
<keyword evidence="5" id="KW-0653">Protein transport</keyword>
<evidence type="ECO:0000256" key="3">
    <source>
        <dbReference type="ARBA" id="ARBA00022448"/>
    </source>
</evidence>
<dbReference type="PANTHER" id="PTHR30290">
    <property type="entry name" value="PERIPLASMIC BINDING COMPONENT OF ABC TRANSPORTER"/>
    <property type="match status" value="1"/>
</dbReference>
<keyword evidence="4" id="KW-0732">Signal</keyword>